<keyword evidence="3 11" id="KW-0378">Hydrolase</keyword>
<dbReference type="PRINTS" id="PR00732">
    <property type="entry name" value="GLHYDRLASE4"/>
</dbReference>
<dbReference type="InterPro" id="IPR022616">
    <property type="entry name" value="Glyco_hydro_4_C"/>
</dbReference>
<dbReference type="Proteomes" id="UP000321181">
    <property type="component" value="Unassembled WGS sequence"/>
</dbReference>
<dbReference type="EMBL" id="BJYY01000012">
    <property type="protein sequence ID" value="GEO33916.1"/>
    <property type="molecule type" value="Genomic_DNA"/>
</dbReference>
<keyword evidence="5 9" id="KW-0464">Manganese</keyword>
<evidence type="ECO:0000256" key="10">
    <source>
        <dbReference type="PIRSR" id="PIRSR601088-4"/>
    </source>
</evidence>
<dbReference type="Gene3D" id="3.40.50.720">
    <property type="entry name" value="NAD(P)-binding Rossmann-like Domain"/>
    <property type="match status" value="1"/>
</dbReference>
<dbReference type="GO" id="GO:0046872">
    <property type="term" value="F:metal ion binding"/>
    <property type="evidence" value="ECO:0007669"/>
    <property type="project" value="UniProtKB-KW"/>
</dbReference>
<gene>
    <name evidence="13" type="ORF">CAE01nite_16410</name>
</gene>
<keyword evidence="4 11" id="KW-0520">NAD</keyword>
<comment type="cofactor">
    <cofactor evidence="11">
        <name>NAD(+)</name>
        <dbReference type="ChEBI" id="CHEBI:57540"/>
    </cofactor>
    <text evidence="11">Binds 1 NAD(+) per subunit.</text>
</comment>
<dbReference type="GO" id="GO:0004553">
    <property type="term" value="F:hydrolase activity, hydrolyzing O-glycosyl compounds"/>
    <property type="evidence" value="ECO:0007669"/>
    <property type="project" value="InterPro"/>
</dbReference>
<accession>A0A512DBS1</accession>
<evidence type="ECO:0000256" key="2">
    <source>
        <dbReference type="ARBA" id="ARBA00022723"/>
    </source>
</evidence>
<feature type="binding site" evidence="8">
    <location>
        <position position="90"/>
    </location>
    <ligand>
        <name>substrate</name>
    </ligand>
</feature>
<evidence type="ECO:0000256" key="1">
    <source>
        <dbReference type="ARBA" id="ARBA00010141"/>
    </source>
</evidence>
<evidence type="ECO:0000313" key="14">
    <source>
        <dbReference type="Proteomes" id="UP000321181"/>
    </source>
</evidence>
<dbReference type="CDD" id="cd05296">
    <property type="entry name" value="GH4_P_beta_glucosidase"/>
    <property type="match status" value="1"/>
</dbReference>
<dbReference type="PROSITE" id="PS01324">
    <property type="entry name" value="GLYCOSYL_HYDROL_F4"/>
    <property type="match status" value="1"/>
</dbReference>
<keyword evidence="14" id="KW-1185">Reference proteome</keyword>
<dbReference type="GO" id="GO:0005975">
    <property type="term" value="P:carbohydrate metabolic process"/>
    <property type="evidence" value="ECO:0007669"/>
    <property type="project" value="InterPro"/>
</dbReference>
<dbReference type="Pfam" id="PF11975">
    <property type="entry name" value="Glyco_hydro_4C"/>
    <property type="match status" value="1"/>
</dbReference>
<dbReference type="PANTHER" id="PTHR32092">
    <property type="entry name" value="6-PHOSPHO-BETA-GLUCOSIDASE-RELATED"/>
    <property type="match status" value="1"/>
</dbReference>
<dbReference type="GO" id="GO:0016616">
    <property type="term" value="F:oxidoreductase activity, acting on the CH-OH group of donors, NAD or NADP as acceptor"/>
    <property type="evidence" value="ECO:0007669"/>
    <property type="project" value="InterPro"/>
</dbReference>
<proteinExistence type="inferred from homology"/>
<dbReference type="OrthoDB" id="9767022at2"/>
<dbReference type="InterPro" id="IPR015955">
    <property type="entry name" value="Lactate_DH/Glyco_Ohase_4_C"/>
</dbReference>
<evidence type="ECO:0000256" key="9">
    <source>
        <dbReference type="PIRSR" id="PIRSR601088-3"/>
    </source>
</evidence>
<evidence type="ECO:0000313" key="13">
    <source>
        <dbReference type="EMBL" id="GEO33916.1"/>
    </source>
</evidence>
<dbReference type="InterPro" id="IPR019802">
    <property type="entry name" value="GlycHydrolase_4_CS"/>
</dbReference>
<evidence type="ECO:0000256" key="4">
    <source>
        <dbReference type="ARBA" id="ARBA00023027"/>
    </source>
</evidence>
<feature type="binding site" evidence="9">
    <location>
        <position position="165"/>
    </location>
    <ligand>
        <name>Mn(2+)</name>
        <dbReference type="ChEBI" id="CHEBI:29035"/>
    </ligand>
</feature>
<sequence>MKLTIVGGGGFRVPQVFQAVGSPTAAVRIDEVALYDVDADRLRVVGRVVEQLAGALADPPRLTVTTDLDDALRGATFVFAAVRVGGTRGRILDERTALDLGLLGQETIGPGGQAYALRTVPVMVALARRIAAVAPDAWVINFTNPAGMVTEAMRGVLGDRVVGICDTPIGLMRRAAGSIARVTGDGTGTDRGSGGRGVPGAGEFDYVGLNHLGWLRSLQVDGVDRLPDLLADDAALEGIEEARLLGPDWVRALRALPNEYLYYYYFTREATQRIAASGATRGEFLRDQQARFYREAGAPGADALAVWRASHREREATYMAESRPEGEEGERHAEDAAGGYHQVALDLMAAIATDRPATMILDVRNGDLVPQLPADAVVEVGCVVDARGVHPWPVAPVEGHMAGLMVAVKAAEQLTIAAALEGSAELAWKAFAVHPLVDSVAVGRSLLDRYVQVFPELGRALS</sequence>
<evidence type="ECO:0000256" key="6">
    <source>
        <dbReference type="ARBA" id="ARBA00023295"/>
    </source>
</evidence>
<reference evidence="13 14" key="1">
    <citation type="submission" date="2019-07" db="EMBL/GenBank/DDBJ databases">
        <title>Whole genome shotgun sequence of Cellulomonas aerilata NBRC 106308.</title>
        <authorList>
            <person name="Hosoyama A."/>
            <person name="Uohara A."/>
            <person name="Ohji S."/>
            <person name="Ichikawa N."/>
        </authorList>
    </citation>
    <scope>NUCLEOTIDE SEQUENCE [LARGE SCALE GENOMIC DNA]</scope>
    <source>
        <strain evidence="13 14">NBRC 106308</strain>
    </source>
</reference>
<evidence type="ECO:0000256" key="7">
    <source>
        <dbReference type="PIRSR" id="PIRSR601088-1"/>
    </source>
</evidence>
<comment type="caution">
    <text evidence="13">The sequence shown here is derived from an EMBL/GenBank/DDBJ whole genome shotgun (WGS) entry which is preliminary data.</text>
</comment>
<keyword evidence="9" id="KW-0408">Iron</keyword>
<keyword evidence="6 11" id="KW-0326">Glycosidase</keyword>
<keyword evidence="9" id="KW-0533">Nickel</keyword>
<feature type="binding site" evidence="8">
    <location>
        <position position="144"/>
    </location>
    <ligand>
        <name>substrate</name>
    </ligand>
</feature>
<dbReference type="SUPFAM" id="SSF56327">
    <property type="entry name" value="LDH C-terminal domain-like"/>
    <property type="match status" value="1"/>
</dbReference>
<evidence type="ECO:0000256" key="5">
    <source>
        <dbReference type="ARBA" id="ARBA00023211"/>
    </source>
</evidence>
<name>A0A512DBS1_9CELL</name>
<evidence type="ECO:0000256" key="11">
    <source>
        <dbReference type="RuleBase" id="RU361152"/>
    </source>
</evidence>
<dbReference type="InterPro" id="IPR001088">
    <property type="entry name" value="Glyco_hydro_4"/>
</dbReference>
<feature type="binding site" evidence="9">
    <location>
        <position position="211"/>
    </location>
    <ligand>
        <name>Mn(2+)</name>
        <dbReference type="ChEBI" id="CHEBI:29035"/>
    </ligand>
</feature>
<dbReference type="Gene3D" id="3.90.110.10">
    <property type="entry name" value="Lactate dehydrogenase/glycoside hydrolase, family 4, C-terminal"/>
    <property type="match status" value="1"/>
</dbReference>
<dbReference type="SUPFAM" id="SSF51735">
    <property type="entry name" value="NAD(P)-binding Rossmann-fold domains"/>
    <property type="match status" value="1"/>
</dbReference>
<feature type="domain" description="Glycosyl hydrolase family 4 C-terminal" evidence="12">
    <location>
        <begin position="206"/>
        <end position="437"/>
    </location>
</feature>
<feature type="site" description="Increases basicity of active site Tyr" evidence="10">
    <location>
        <position position="106"/>
    </location>
</feature>
<evidence type="ECO:0000256" key="3">
    <source>
        <dbReference type="ARBA" id="ARBA00022801"/>
    </source>
</evidence>
<dbReference type="Pfam" id="PF02056">
    <property type="entry name" value="Glyco_hydro_4"/>
    <property type="match status" value="1"/>
</dbReference>
<feature type="active site" description="Proton donor" evidence="7">
    <location>
        <position position="166"/>
    </location>
</feature>
<keyword evidence="2 9" id="KW-0479">Metal-binding</keyword>
<dbReference type="AlphaFoldDB" id="A0A512DBS1"/>
<protein>
    <submittedName>
        <fullName evidence="13">6-phospho-beta-glucosidase</fullName>
    </submittedName>
</protein>
<comment type="similarity">
    <text evidence="1 11">Belongs to the glycosyl hydrolase 4 family.</text>
</comment>
<keyword evidence="9" id="KW-0170">Cobalt</keyword>
<feature type="active site" description="Proton acceptor" evidence="7">
    <location>
        <position position="260"/>
    </location>
</feature>
<evidence type="ECO:0000256" key="8">
    <source>
        <dbReference type="PIRSR" id="PIRSR601088-2"/>
    </source>
</evidence>
<dbReference type="RefSeq" id="WP_146902602.1">
    <property type="nucleotide sequence ID" value="NZ_BAAARM010000009.1"/>
</dbReference>
<organism evidence="13 14">
    <name type="scientific">Cellulomonas aerilata</name>
    <dbReference type="NCBI Taxonomy" id="515326"/>
    <lineage>
        <taxon>Bacteria</taxon>
        <taxon>Bacillati</taxon>
        <taxon>Actinomycetota</taxon>
        <taxon>Actinomycetes</taxon>
        <taxon>Micrococcales</taxon>
        <taxon>Cellulomonadaceae</taxon>
        <taxon>Cellulomonas</taxon>
    </lineage>
</organism>
<dbReference type="PANTHER" id="PTHR32092:SF5">
    <property type="entry name" value="6-PHOSPHO-BETA-GLUCOSIDASE"/>
    <property type="match status" value="1"/>
</dbReference>
<evidence type="ECO:0000259" key="12">
    <source>
        <dbReference type="Pfam" id="PF11975"/>
    </source>
</evidence>
<dbReference type="InterPro" id="IPR036291">
    <property type="entry name" value="NAD(P)-bd_dom_sf"/>
</dbReference>